<evidence type="ECO:0000313" key="2">
    <source>
        <dbReference type="Proteomes" id="UP000263232"/>
    </source>
</evidence>
<name>A0A347WMH4_9LACT</name>
<evidence type="ECO:0000313" key="1">
    <source>
        <dbReference type="EMBL" id="AXY26281.1"/>
    </source>
</evidence>
<reference evidence="1 2" key="1">
    <citation type="submission" date="2017-09" db="EMBL/GenBank/DDBJ databases">
        <title>Complete genome sequence of Oxytococcus suis strain ZY16052.</title>
        <authorList>
            <person name="Li F."/>
        </authorList>
    </citation>
    <scope>NUCLEOTIDE SEQUENCE [LARGE SCALE GENOMIC DNA]</scope>
    <source>
        <strain evidence="1 2">ZY16052</strain>
    </source>
</reference>
<dbReference type="OrthoDB" id="2339669at2"/>
<organism evidence="1 2">
    <name type="scientific">Suicoccus acidiformans</name>
    <dbReference type="NCBI Taxonomy" id="2036206"/>
    <lineage>
        <taxon>Bacteria</taxon>
        <taxon>Bacillati</taxon>
        <taxon>Bacillota</taxon>
        <taxon>Bacilli</taxon>
        <taxon>Lactobacillales</taxon>
        <taxon>Aerococcaceae</taxon>
        <taxon>Suicoccus</taxon>
    </lineage>
</organism>
<dbReference type="AlphaFoldDB" id="A0A347WMH4"/>
<keyword evidence="2" id="KW-1185">Reference proteome</keyword>
<proteinExistence type="predicted"/>
<dbReference type="EMBL" id="CP023434">
    <property type="protein sequence ID" value="AXY26281.1"/>
    <property type="molecule type" value="Genomic_DNA"/>
</dbReference>
<protein>
    <submittedName>
        <fullName evidence="1">Uncharacterized protein</fullName>
    </submittedName>
</protein>
<dbReference type="Proteomes" id="UP000263232">
    <property type="component" value="Chromosome"/>
</dbReference>
<sequence length="44" mass="5271">MSKEFDDMIYIKSNRIIILLDQKEYDVTDHLTELVDELAKLKSR</sequence>
<gene>
    <name evidence="1" type="ORF">CL176_09885</name>
</gene>
<dbReference type="KEGG" id="abae:CL176_09885"/>
<accession>A0A347WMH4</accession>